<evidence type="ECO:0000313" key="2">
    <source>
        <dbReference type="Proteomes" id="UP001501035"/>
    </source>
</evidence>
<sequence length="112" mass="11560">METGTLDWVDSRYTTRSRSGAITVTTTAQGLPVAVRLTDSAMGLGADTLAARILALCGEGRIAAGVALREAVAAQGVGDEVLDMMGLATAEDLARAQSADDARACAPHSWLR</sequence>
<keyword evidence="2" id="KW-1185">Reference proteome</keyword>
<dbReference type="EMBL" id="BAAAVS010000019">
    <property type="protein sequence ID" value="GAA3031555.1"/>
    <property type="molecule type" value="Genomic_DNA"/>
</dbReference>
<gene>
    <name evidence="1" type="ORF">GCM10010528_10950</name>
</gene>
<name>A0ABP6L5P8_9ACTN</name>
<proteinExistence type="predicted"/>
<organism evidence="1 2">
    <name type="scientific">Gordonia defluvii</name>
    <dbReference type="NCBI Taxonomy" id="283718"/>
    <lineage>
        <taxon>Bacteria</taxon>
        <taxon>Bacillati</taxon>
        <taxon>Actinomycetota</taxon>
        <taxon>Actinomycetes</taxon>
        <taxon>Mycobacteriales</taxon>
        <taxon>Gordoniaceae</taxon>
        <taxon>Gordonia</taxon>
    </lineage>
</organism>
<dbReference type="Proteomes" id="UP001501035">
    <property type="component" value="Unassembled WGS sequence"/>
</dbReference>
<accession>A0ABP6L5P8</accession>
<dbReference type="RefSeq" id="WP_290712819.1">
    <property type="nucleotide sequence ID" value="NZ_BAAAVS010000019.1"/>
</dbReference>
<reference evidence="2" key="1">
    <citation type="journal article" date="2019" name="Int. J. Syst. Evol. Microbiol.">
        <title>The Global Catalogue of Microorganisms (GCM) 10K type strain sequencing project: providing services to taxonomists for standard genome sequencing and annotation.</title>
        <authorList>
            <consortium name="The Broad Institute Genomics Platform"/>
            <consortium name="The Broad Institute Genome Sequencing Center for Infectious Disease"/>
            <person name="Wu L."/>
            <person name="Ma J."/>
        </authorList>
    </citation>
    <scope>NUCLEOTIDE SEQUENCE [LARGE SCALE GENOMIC DNA]</scope>
    <source>
        <strain evidence="2">JCM 14234</strain>
    </source>
</reference>
<evidence type="ECO:0000313" key="1">
    <source>
        <dbReference type="EMBL" id="GAA3031555.1"/>
    </source>
</evidence>
<protein>
    <submittedName>
        <fullName evidence="1">Uncharacterized protein</fullName>
    </submittedName>
</protein>
<comment type="caution">
    <text evidence="1">The sequence shown here is derived from an EMBL/GenBank/DDBJ whole genome shotgun (WGS) entry which is preliminary data.</text>
</comment>